<evidence type="ECO:0000259" key="1">
    <source>
        <dbReference type="Pfam" id="PF12680"/>
    </source>
</evidence>
<dbReference type="Pfam" id="PF12680">
    <property type="entry name" value="SnoaL_2"/>
    <property type="match status" value="1"/>
</dbReference>
<sequence>MTDPGPFPAEAAVDRYFAAVAARDAAAWAANFAAEGSSEDPVGGEPAIGREALRAFQQSIFDAFPVMVLTPRARYFGANQAAVTWTCHVETDGRAADFDGVNTYEVDEEGRITRQKAFWDMAGVQRRLARD</sequence>
<dbReference type="Gene3D" id="3.10.450.50">
    <property type="match status" value="1"/>
</dbReference>
<reference evidence="2 3" key="1">
    <citation type="submission" date="2022-07" db="EMBL/GenBank/DDBJ databases">
        <authorList>
            <person name="Phongsopitanun W."/>
            <person name="Tanasupawat S."/>
        </authorList>
    </citation>
    <scope>NUCLEOTIDE SEQUENCE [LARGE SCALE GENOMIC DNA]</scope>
    <source>
        <strain evidence="2 3">RCU-064</strain>
    </source>
</reference>
<dbReference type="InterPro" id="IPR032710">
    <property type="entry name" value="NTF2-like_dom_sf"/>
</dbReference>
<organism evidence="2 3">
    <name type="scientific">Streptomyces rugosispiralis</name>
    <dbReference type="NCBI Taxonomy" id="2967341"/>
    <lineage>
        <taxon>Bacteria</taxon>
        <taxon>Bacillati</taxon>
        <taxon>Actinomycetota</taxon>
        <taxon>Actinomycetes</taxon>
        <taxon>Kitasatosporales</taxon>
        <taxon>Streptomycetaceae</taxon>
        <taxon>Streptomyces</taxon>
    </lineage>
</organism>
<dbReference type="Proteomes" id="UP001204746">
    <property type="component" value="Unassembled WGS sequence"/>
</dbReference>
<gene>
    <name evidence="2" type="ORF">NP777_18760</name>
</gene>
<feature type="domain" description="SnoaL-like" evidence="1">
    <location>
        <begin position="13"/>
        <end position="114"/>
    </location>
</feature>
<dbReference type="RefSeq" id="WP_256651296.1">
    <property type="nucleotide sequence ID" value="NZ_JANIAA010000010.1"/>
</dbReference>
<dbReference type="EMBL" id="JANIAA010000010">
    <property type="protein sequence ID" value="MCQ8190272.1"/>
    <property type="molecule type" value="Genomic_DNA"/>
</dbReference>
<comment type="caution">
    <text evidence="2">The sequence shown here is derived from an EMBL/GenBank/DDBJ whole genome shotgun (WGS) entry which is preliminary data.</text>
</comment>
<dbReference type="InterPro" id="IPR037401">
    <property type="entry name" value="SnoaL-like"/>
</dbReference>
<protein>
    <submittedName>
        <fullName evidence="2">Nuclear transport factor 2 family protein</fullName>
    </submittedName>
</protein>
<evidence type="ECO:0000313" key="3">
    <source>
        <dbReference type="Proteomes" id="UP001204746"/>
    </source>
</evidence>
<name>A0ABT1UYS3_9ACTN</name>
<dbReference type="SUPFAM" id="SSF54427">
    <property type="entry name" value="NTF2-like"/>
    <property type="match status" value="1"/>
</dbReference>
<evidence type="ECO:0000313" key="2">
    <source>
        <dbReference type="EMBL" id="MCQ8190272.1"/>
    </source>
</evidence>
<proteinExistence type="predicted"/>
<keyword evidence="3" id="KW-1185">Reference proteome</keyword>
<accession>A0ABT1UYS3</accession>